<organism evidence="11 12">
    <name type="scientific">Recurvomyces mirabilis</name>
    <dbReference type="NCBI Taxonomy" id="574656"/>
    <lineage>
        <taxon>Eukaryota</taxon>
        <taxon>Fungi</taxon>
        <taxon>Dikarya</taxon>
        <taxon>Ascomycota</taxon>
        <taxon>Pezizomycotina</taxon>
        <taxon>Dothideomycetes</taxon>
        <taxon>Dothideomycetidae</taxon>
        <taxon>Mycosphaerellales</taxon>
        <taxon>Teratosphaeriaceae</taxon>
        <taxon>Recurvomyces</taxon>
    </lineage>
</organism>
<gene>
    <name evidence="11" type="ORF">LTR78_006084</name>
</gene>
<evidence type="ECO:0000313" key="12">
    <source>
        <dbReference type="Proteomes" id="UP001274830"/>
    </source>
</evidence>
<dbReference type="PANTHER" id="PTHR11685">
    <property type="entry name" value="RBR FAMILY RING FINGER AND IBR DOMAIN-CONTAINING"/>
    <property type="match status" value="1"/>
</dbReference>
<evidence type="ECO:0000313" key="11">
    <source>
        <dbReference type="EMBL" id="KAK3673882.1"/>
    </source>
</evidence>
<evidence type="ECO:0000256" key="4">
    <source>
        <dbReference type="ARBA" id="ARBA00022723"/>
    </source>
</evidence>
<evidence type="ECO:0000256" key="2">
    <source>
        <dbReference type="ARBA" id="ARBA00012251"/>
    </source>
</evidence>
<proteinExistence type="predicted"/>
<feature type="domain" description="RING-type" evidence="10">
    <location>
        <begin position="120"/>
        <end position="286"/>
    </location>
</feature>
<dbReference type="Pfam" id="PF01485">
    <property type="entry name" value="IBR"/>
    <property type="match status" value="1"/>
</dbReference>
<comment type="catalytic activity">
    <reaction evidence="1">
        <text>[E2 ubiquitin-conjugating enzyme]-S-ubiquitinyl-L-cysteine + [acceptor protein]-L-lysine = [E2 ubiquitin-conjugating enzyme]-L-cysteine + [acceptor protein]-N(6)-ubiquitinyl-L-lysine.</text>
        <dbReference type="EC" id="2.3.2.31"/>
    </reaction>
</comment>
<dbReference type="InterPro" id="IPR031127">
    <property type="entry name" value="E3_UB_ligase_RBR"/>
</dbReference>
<dbReference type="SUPFAM" id="SSF57850">
    <property type="entry name" value="RING/U-box"/>
    <property type="match status" value="1"/>
</dbReference>
<dbReference type="InterPro" id="IPR013083">
    <property type="entry name" value="Znf_RING/FYVE/PHD"/>
</dbReference>
<evidence type="ECO:0000256" key="8">
    <source>
        <dbReference type="ARBA" id="ARBA00022833"/>
    </source>
</evidence>
<keyword evidence="7" id="KW-0833">Ubl conjugation pathway</keyword>
<dbReference type="InterPro" id="IPR002867">
    <property type="entry name" value="IBR_dom"/>
</dbReference>
<protein>
    <recommendedName>
        <fullName evidence="2">RBR-type E3 ubiquitin transferase</fullName>
        <ecNumber evidence="2">2.3.2.31</ecNumber>
    </recommendedName>
</protein>
<evidence type="ECO:0000256" key="3">
    <source>
        <dbReference type="ARBA" id="ARBA00022679"/>
    </source>
</evidence>
<reference evidence="11" key="1">
    <citation type="submission" date="2023-07" db="EMBL/GenBank/DDBJ databases">
        <title>Black Yeasts Isolated from many extreme environments.</title>
        <authorList>
            <person name="Coleine C."/>
            <person name="Stajich J.E."/>
            <person name="Selbmann L."/>
        </authorList>
    </citation>
    <scope>NUCLEOTIDE SEQUENCE</scope>
    <source>
        <strain evidence="11">CCFEE 5485</strain>
    </source>
</reference>
<evidence type="ECO:0000256" key="7">
    <source>
        <dbReference type="ARBA" id="ARBA00022786"/>
    </source>
</evidence>
<comment type="caution">
    <text evidence="11">The sequence shown here is derived from an EMBL/GenBank/DDBJ whole genome shotgun (WGS) entry which is preliminary data.</text>
</comment>
<name>A0AAE1C098_9PEZI</name>
<keyword evidence="5" id="KW-0677">Repeat</keyword>
<feature type="region of interest" description="Disordered" evidence="9">
    <location>
        <begin position="86"/>
        <end position="112"/>
    </location>
</feature>
<evidence type="ECO:0000256" key="5">
    <source>
        <dbReference type="ARBA" id="ARBA00022737"/>
    </source>
</evidence>
<dbReference type="InterPro" id="IPR044066">
    <property type="entry name" value="TRIAD_supradom"/>
</dbReference>
<dbReference type="GO" id="GO:0016567">
    <property type="term" value="P:protein ubiquitination"/>
    <property type="evidence" value="ECO:0007669"/>
    <property type="project" value="InterPro"/>
</dbReference>
<dbReference type="EMBL" id="JAUTXT010000022">
    <property type="protein sequence ID" value="KAK3673882.1"/>
    <property type="molecule type" value="Genomic_DNA"/>
</dbReference>
<dbReference type="Proteomes" id="UP001274830">
    <property type="component" value="Unassembled WGS sequence"/>
</dbReference>
<dbReference type="PROSITE" id="PS51873">
    <property type="entry name" value="TRIAD"/>
    <property type="match status" value="1"/>
</dbReference>
<sequence>MAVIRSDTMEGSAHWRDVLDHTDAATAELIIHLQFEDLNNLGRDSDNDLNLGAALAAFEEELRHSHAVRQCIGGDAITPLLPTSLQAKKRARSNSDPSQADEGTGPGAKRVKVEQPADVERGVCSACSDDLTLNQLWTSACDHAYCADCLEQLYRLAMTDESVYPPSCCQRSFVYQTVRPRLPAELVEEFEAKREELEIKDRIYCADPHCSAYISIAERRDGGASCAKCSRVTCVQCKGLVHDGECPPNEALTAVLALAGREEWQRCPTCCSMIELNHGCNHITYV</sequence>
<keyword evidence="12" id="KW-1185">Reference proteome</keyword>
<evidence type="ECO:0000256" key="6">
    <source>
        <dbReference type="ARBA" id="ARBA00022771"/>
    </source>
</evidence>
<keyword evidence="6" id="KW-0863">Zinc-finger</keyword>
<accession>A0AAE1C098</accession>
<dbReference type="InterPro" id="IPR017907">
    <property type="entry name" value="Znf_RING_CS"/>
</dbReference>
<keyword evidence="4" id="KW-0479">Metal-binding</keyword>
<keyword evidence="3" id="KW-0808">Transferase</keyword>
<evidence type="ECO:0000256" key="9">
    <source>
        <dbReference type="SAM" id="MobiDB-lite"/>
    </source>
</evidence>
<evidence type="ECO:0000259" key="10">
    <source>
        <dbReference type="PROSITE" id="PS51873"/>
    </source>
</evidence>
<dbReference type="GO" id="GO:0008270">
    <property type="term" value="F:zinc ion binding"/>
    <property type="evidence" value="ECO:0007669"/>
    <property type="project" value="UniProtKB-KW"/>
</dbReference>
<dbReference type="PROSITE" id="PS00518">
    <property type="entry name" value="ZF_RING_1"/>
    <property type="match status" value="1"/>
</dbReference>
<dbReference type="GO" id="GO:0061630">
    <property type="term" value="F:ubiquitin protein ligase activity"/>
    <property type="evidence" value="ECO:0007669"/>
    <property type="project" value="UniProtKB-EC"/>
</dbReference>
<evidence type="ECO:0000256" key="1">
    <source>
        <dbReference type="ARBA" id="ARBA00001798"/>
    </source>
</evidence>
<keyword evidence="8" id="KW-0862">Zinc</keyword>
<dbReference type="EC" id="2.3.2.31" evidence="2"/>
<dbReference type="Gene3D" id="3.30.40.10">
    <property type="entry name" value="Zinc/RING finger domain, C3HC4 (zinc finger)"/>
    <property type="match status" value="1"/>
</dbReference>
<dbReference type="AlphaFoldDB" id="A0AAE1C098"/>